<dbReference type="PANTHER" id="PTHR24321">
    <property type="entry name" value="DEHYDROGENASES, SHORT CHAIN"/>
    <property type="match status" value="1"/>
</dbReference>
<accession>A0ABN2BL18</accession>
<evidence type="ECO:0000256" key="1">
    <source>
        <dbReference type="ARBA" id="ARBA00006484"/>
    </source>
</evidence>
<evidence type="ECO:0000256" key="2">
    <source>
        <dbReference type="ARBA" id="ARBA00023002"/>
    </source>
</evidence>
<comment type="similarity">
    <text evidence="1">Belongs to the short-chain dehydrogenases/reductases (SDR) family.</text>
</comment>
<dbReference type="InterPro" id="IPR036291">
    <property type="entry name" value="NAD(P)-bd_dom_sf"/>
</dbReference>
<name>A0ABN2BL18_9ACTN</name>
<dbReference type="PANTHER" id="PTHR24321:SF8">
    <property type="entry name" value="ESTRADIOL 17-BETA-DEHYDROGENASE 8-RELATED"/>
    <property type="match status" value="1"/>
</dbReference>
<dbReference type="CDD" id="cd05233">
    <property type="entry name" value="SDR_c"/>
    <property type="match status" value="1"/>
</dbReference>
<gene>
    <name evidence="3" type="ORF">GCM10009788_50060</name>
</gene>
<protein>
    <submittedName>
        <fullName evidence="3">SDR family oxidoreductase</fullName>
    </submittedName>
</protein>
<keyword evidence="4" id="KW-1185">Reference proteome</keyword>
<proteinExistence type="inferred from homology"/>
<reference evidence="3 4" key="1">
    <citation type="journal article" date="2019" name="Int. J. Syst. Evol. Microbiol.">
        <title>The Global Catalogue of Microorganisms (GCM) 10K type strain sequencing project: providing services to taxonomists for standard genome sequencing and annotation.</title>
        <authorList>
            <consortium name="The Broad Institute Genomics Platform"/>
            <consortium name="The Broad Institute Genome Sequencing Center for Infectious Disease"/>
            <person name="Wu L."/>
            <person name="Ma J."/>
        </authorList>
    </citation>
    <scope>NUCLEOTIDE SEQUENCE [LARGE SCALE GENOMIC DNA]</scope>
    <source>
        <strain evidence="3 4">JCM 14942</strain>
    </source>
</reference>
<sequence>MGKLDGKRCIVTGGAQGIGRAIVLDLAAEGAAGVVIVDRNVTGAQDTAALVGSATRVQVVETDLRSGDQVRSALDSSVAFLGGLDVLVNNAGVIESVLTDRPTTVDQLDEEIWDMVFDVNLKAMWLMTKHATPHLRQGDGPAIVNCGSVSGLTGYPLGPAYCSSKGGVVQLTRASAVDLSPDIRVNCYCPGSVETPMRQGFIDAADDKDAVERFMSASHLVRRAGRPEEVAHLVSFLVSDDASFITGGIYNVDGGSLAWRGTN</sequence>
<dbReference type="NCBIfam" id="NF005559">
    <property type="entry name" value="PRK07231.1"/>
    <property type="match status" value="1"/>
</dbReference>
<keyword evidence="2" id="KW-0560">Oxidoreductase</keyword>
<evidence type="ECO:0000313" key="3">
    <source>
        <dbReference type="EMBL" id="GAA1541327.1"/>
    </source>
</evidence>
<dbReference type="Gene3D" id="3.40.50.720">
    <property type="entry name" value="NAD(P)-binding Rossmann-like Domain"/>
    <property type="match status" value="1"/>
</dbReference>
<dbReference type="PRINTS" id="PR00080">
    <property type="entry name" value="SDRFAMILY"/>
</dbReference>
<evidence type="ECO:0000313" key="4">
    <source>
        <dbReference type="Proteomes" id="UP001500842"/>
    </source>
</evidence>
<dbReference type="InterPro" id="IPR002347">
    <property type="entry name" value="SDR_fam"/>
</dbReference>
<comment type="caution">
    <text evidence="3">The sequence shown here is derived from an EMBL/GenBank/DDBJ whole genome shotgun (WGS) entry which is preliminary data.</text>
</comment>
<dbReference type="EMBL" id="BAAAOR010000038">
    <property type="protein sequence ID" value="GAA1541327.1"/>
    <property type="molecule type" value="Genomic_DNA"/>
</dbReference>
<dbReference type="PRINTS" id="PR00081">
    <property type="entry name" value="GDHRDH"/>
</dbReference>
<dbReference type="SUPFAM" id="SSF51735">
    <property type="entry name" value="NAD(P)-binding Rossmann-fold domains"/>
    <property type="match status" value="1"/>
</dbReference>
<dbReference type="RefSeq" id="WP_219996117.1">
    <property type="nucleotide sequence ID" value="NZ_BAAAOR010000038.1"/>
</dbReference>
<dbReference type="Proteomes" id="UP001500842">
    <property type="component" value="Unassembled WGS sequence"/>
</dbReference>
<dbReference type="Pfam" id="PF13561">
    <property type="entry name" value="adh_short_C2"/>
    <property type="match status" value="1"/>
</dbReference>
<organism evidence="3 4">
    <name type="scientific">Nocardioides humi</name>
    <dbReference type="NCBI Taxonomy" id="449461"/>
    <lineage>
        <taxon>Bacteria</taxon>
        <taxon>Bacillati</taxon>
        <taxon>Actinomycetota</taxon>
        <taxon>Actinomycetes</taxon>
        <taxon>Propionibacteriales</taxon>
        <taxon>Nocardioidaceae</taxon>
        <taxon>Nocardioides</taxon>
    </lineage>
</organism>